<feature type="compositionally biased region" description="Basic and acidic residues" evidence="1">
    <location>
        <begin position="329"/>
        <end position="348"/>
    </location>
</feature>
<name>W4K526_HETIT</name>
<evidence type="ECO:0000313" key="2">
    <source>
        <dbReference type="EMBL" id="ETW80475.1"/>
    </source>
</evidence>
<proteinExistence type="predicted"/>
<dbReference type="InParanoid" id="W4K526"/>
<keyword evidence="3" id="KW-1185">Reference proteome</keyword>
<feature type="region of interest" description="Disordered" evidence="1">
    <location>
        <begin position="146"/>
        <end position="243"/>
    </location>
</feature>
<dbReference type="GeneID" id="20674757"/>
<dbReference type="eggNOG" id="ENOG502SINC">
    <property type="taxonomic scope" value="Eukaryota"/>
</dbReference>
<feature type="compositionally biased region" description="Basic and acidic residues" evidence="1">
    <location>
        <begin position="481"/>
        <end position="513"/>
    </location>
</feature>
<feature type="compositionally biased region" description="Low complexity" evidence="1">
    <location>
        <begin position="153"/>
        <end position="168"/>
    </location>
</feature>
<gene>
    <name evidence="2" type="ORF">HETIRDRAFT_434570</name>
</gene>
<protein>
    <submittedName>
        <fullName evidence="2">Uncharacterized protein</fullName>
    </submittedName>
</protein>
<feature type="compositionally biased region" description="Polar residues" evidence="1">
    <location>
        <begin position="307"/>
        <end position="316"/>
    </location>
</feature>
<dbReference type="EMBL" id="KI925459">
    <property type="protein sequence ID" value="ETW80475.1"/>
    <property type="molecule type" value="Genomic_DNA"/>
</dbReference>
<evidence type="ECO:0000313" key="3">
    <source>
        <dbReference type="Proteomes" id="UP000030671"/>
    </source>
</evidence>
<dbReference type="AlphaFoldDB" id="W4K526"/>
<feature type="region of interest" description="Disordered" evidence="1">
    <location>
        <begin position="420"/>
        <end position="514"/>
    </location>
</feature>
<feature type="compositionally biased region" description="Polar residues" evidence="1">
    <location>
        <begin position="212"/>
        <end position="227"/>
    </location>
</feature>
<feature type="compositionally biased region" description="Basic and acidic residues" evidence="1">
    <location>
        <begin position="420"/>
        <end position="474"/>
    </location>
</feature>
<accession>W4K526</accession>
<organism evidence="2 3">
    <name type="scientific">Heterobasidion irregulare (strain TC 32-1)</name>
    <dbReference type="NCBI Taxonomy" id="747525"/>
    <lineage>
        <taxon>Eukaryota</taxon>
        <taxon>Fungi</taxon>
        <taxon>Dikarya</taxon>
        <taxon>Basidiomycota</taxon>
        <taxon>Agaricomycotina</taxon>
        <taxon>Agaricomycetes</taxon>
        <taxon>Russulales</taxon>
        <taxon>Bondarzewiaceae</taxon>
        <taxon>Heterobasidion</taxon>
        <taxon>Heterobasidion annosum species complex</taxon>
    </lineage>
</organism>
<feature type="compositionally biased region" description="Polar residues" evidence="1">
    <location>
        <begin position="13"/>
        <end position="24"/>
    </location>
</feature>
<feature type="region of interest" description="Disordered" evidence="1">
    <location>
        <begin position="273"/>
        <end position="358"/>
    </location>
</feature>
<sequence>MAHEGAPRPSHVASRSISGSQPGLLDPSQTARLLRLPGTILSFAAFHPRVASSEIRIDVDKLSLNEELYRPKRVVIETLPDGDSFWRFVPRARRGISVEDEGAWPRVINICGELIECSQDQWDIYKLDPEYDCYVQASPEITIVTRKEPPPTTSQNPSNSQSASSSSSGHRFKRRLSPPLYTDQDTIPTKKRRQAVDDFSSSDDESEVEILINSSRPRPPRTSTLNTRPPARRKHDNVEAERRIKREKLAYAQGRHARDGHVDDGMEVDSINPVFTIPATPRNTYQSVPSAKRKGRSSHSDQDLRASPTNSSSNGFKPSKRARTQSPELNRREATERRKERERKKAENIARQSHLRKEQRERAFMEDILADIPEFSSPANDILEEQVNQVDEEEIRQAAIAESRRKLEELERDRPIWEQAARERESKRAHEEELERERKVAEAREREERDRIQRAEDIRKAAMERKRQQAEINRRAQAQKEAQEKFERERREQAEAWRRENEKKTRQQQEKWSRGAWTSQRALERYKTLCETFDATKFSADEPLTFEAVPWPLLAAPLTFSVEDVDWAGVEKFFETVKDHMRWQEYKTFVEKSHRRFHPDRWSSRRLLNTIEDETERSSLEVAANTVAQALTPLWREARGQ</sequence>
<dbReference type="Proteomes" id="UP000030671">
    <property type="component" value="Unassembled WGS sequence"/>
</dbReference>
<dbReference type="STRING" id="747525.W4K526"/>
<evidence type="ECO:0000256" key="1">
    <source>
        <dbReference type="SAM" id="MobiDB-lite"/>
    </source>
</evidence>
<feature type="region of interest" description="Disordered" evidence="1">
    <location>
        <begin position="248"/>
        <end position="267"/>
    </location>
</feature>
<dbReference type="OrthoDB" id="8062037at2759"/>
<reference evidence="2 3" key="1">
    <citation type="journal article" date="2012" name="New Phytol.">
        <title>Insight into trade-off between wood decay and parasitism from the genome of a fungal forest pathogen.</title>
        <authorList>
            <person name="Olson A."/>
            <person name="Aerts A."/>
            <person name="Asiegbu F."/>
            <person name="Belbahri L."/>
            <person name="Bouzid O."/>
            <person name="Broberg A."/>
            <person name="Canback B."/>
            <person name="Coutinho P.M."/>
            <person name="Cullen D."/>
            <person name="Dalman K."/>
            <person name="Deflorio G."/>
            <person name="van Diepen L.T."/>
            <person name="Dunand C."/>
            <person name="Duplessis S."/>
            <person name="Durling M."/>
            <person name="Gonthier P."/>
            <person name="Grimwood J."/>
            <person name="Fossdal C.G."/>
            <person name="Hansson D."/>
            <person name="Henrissat B."/>
            <person name="Hietala A."/>
            <person name="Himmelstrand K."/>
            <person name="Hoffmeister D."/>
            <person name="Hogberg N."/>
            <person name="James T.Y."/>
            <person name="Karlsson M."/>
            <person name="Kohler A."/>
            <person name="Kues U."/>
            <person name="Lee Y.H."/>
            <person name="Lin Y.C."/>
            <person name="Lind M."/>
            <person name="Lindquist E."/>
            <person name="Lombard V."/>
            <person name="Lucas S."/>
            <person name="Lunden K."/>
            <person name="Morin E."/>
            <person name="Murat C."/>
            <person name="Park J."/>
            <person name="Raffaello T."/>
            <person name="Rouze P."/>
            <person name="Salamov A."/>
            <person name="Schmutz J."/>
            <person name="Solheim H."/>
            <person name="Stahlberg J."/>
            <person name="Velez H."/>
            <person name="de Vries R.P."/>
            <person name="Wiebenga A."/>
            <person name="Woodward S."/>
            <person name="Yakovlev I."/>
            <person name="Garbelotto M."/>
            <person name="Martin F."/>
            <person name="Grigoriev I.V."/>
            <person name="Stenlid J."/>
        </authorList>
    </citation>
    <scope>NUCLEOTIDE SEQUENCE [LARGE SCALE GENOMIC DNA]</scope>
    <source>
        <strain evidence="2 3">TC 32-1</strain>
    </source>
</reference>
<dbReference type="RefSeq" id="XP_009547219.1">
    <property type="nucleotide sequence ID" value="XM_009548924.1"/>
</dbReference>
<dbReference type="HOGENOM" id="CLU_432209_0_0_1"/>
<dbReference type="KEGG" id="hir:HETIRDRAFT_434570"/>
<feature type="region of interest" description="Disordered" evidence="1">
    <location>
        <begin position="1"/>
        <end position="24"/>
    </location>
</feature>